<dbReference type="CDD" id="cd00223">
    <property type="entry name" value="TOPRIM_TopoIIB_SPO"/>
    <property type="match status" value="1"/>
</dbReference>
<dbReference type="GO" id="GO:0007131">
    <property type="term" value="P:reciprocal meiotic recombination"/>
    <property type="evidence" value="ECO:0007669"/>
    <property type="project" value="TreeGrafter"/>
</dbReference>
<comment type="cofactor">
    <cofactor evidence="2">
        <name>Mg(2+)</name>
        <dbReference type="ChEBI" id="CHEBI:18420"/>
    </cofactor>
</comment>
<evidence type="ECO:0000259" key="12">
    <source>
        <dbReference type="Pfam" id="PF04406"/>
    </source>
</evidence>
<dbReference type="InterPro" id="IPR036388">
    <property type="entry name" value="WH-like_DNA-bd_sf"/>
</dbReference>
<organism evidence="14 15">
    <name type="scientific">Pseudomicrostroma glucosiphilum</name>
    <dbReference type="NCBI Taxonomy" id="1684307"/>
    <lineage>
        <taxon>Eukaryota</taxon>
        <taxon>Fungi</taxon>
        <taxon>Dikarya</taxon>
        <taxon>Basidiomycota</taxon>
        <taxon>Ustilaginomycotina</taxon>
        <taxon>Exobasidiomycetes</taxon>
        <taxon>Microstromatales</taxon>
        <taxon>Microstromatales incertae sedis</taxon>
        <taxon>Pseudomicrostroma</taxon>
    </lineage>
</organism>
<evidence type="ECO:0000313" key="14">
    <source>
        <dbReference type="EMBL" id="PWN20990.1"/>
    </source>
</evidence>
<dbReference type="InterPro" id="IPR013049">
    <property type="entry name" value="Spo11/TopoVI_A_N"/>
</dbReference>
<evidence type="ECO:0000256" key="2">
    <source>
        <dbReference type="ARBA" id="ARBA00001946"/>
    </source>
</evidence>
<dbReference type="InterPro" id="IPR034136">
    <property type="entry name" value="TOPRIM_Topo6A/Spo11"/>
</dbReference>
<keyword evidence="6" id="KW-0460">Magnesium</keyword>
<evidence type="ECO:0000313" key="15">
    <source>
        <dbReference type="Proteomes" id="UP000245942"/>
    </source>
</evidence>
<dbReference type="RefSeq" id="XP_025348150.1">
    <property type="nucleotide sequence ID" value="XM_025489566.1"/>
</dbReference>
<dbReference type="EMBL" id="KZ819326">
    <property type="protein sequence ID" value="PWN20990.1"/>
    <property type="molecule type" value="Genomic_DNA"/>
</dbReference>
<dbReference type="STRING" id="1684307.A0A316U6Y4"/>
<reference evidence="14 15" key="1">
    <citation type="journal article" date="2018" name="Mol. Biol. Evol.">
        <title>Broad Genomic Sampling Reveals a Smut Pathogenic Ancestry of the Fungal Clade Ustilaginomycotina.</title>
        <authorList>
            <person name="Kijpornyongpan T."/>
            <person name="Mondo S.J."/>
            <person name="Barry K."/>
            <person name="Sandor L."/>
            <person name="Lee J."/>
            <person name="Lipzen A."/>
            <person name="Pangilinan J."/>
            <person name="LaButti K."/>
            <person name="Hainaut M."/>
            <person name="Henrissat B."/>
            <person name="Grigoriev I.V."/>
            <person name="Spatafora J.W."/>
            <person name="Aime M.C."/>
        </authorList>
    </citation>
    <scope>NUCLEOTIDE SEQUENCE [LARGE SCALE GENOMIC DNA]</scope>
    <source>
        <strain evidence="14 15">MCA 4718</strain>
    </source>
</reference>
<keyword evidence="7 10" id="KW-0799">Topoisomerase</keyword>
<dbReference type="GO" id="GO:0042138">
    <property type="term" value="P:meiotic DNA double-strand break formation"/>
    <property type="evidence" value="ECO:0007669"/>
    <property type="project" value="TreeGrafter"/>
</dbReference>
<keyword evidence="15" id="KW-1185">Reference proteome</keyword>
<feature type="domain" description="Spo11/DNA topoisomerase VI subunit A N-terminal" evidence="12">
    <location>
        <begin position="117"/>
        <end position="177"/>
    </location>
</feature>
<evidence type="ECO:0000256" key="10">
    <source>
        <dbReference type="PROSITE-ProRule" id="PRU01385"/>
    </source>
</evidence>
<evidence type="ECO:0000256" key="9">
    <source>
        <dbReference type="ARBA" id="ARBA00023235"/>
    </source>
</evidence>
<evidence type="ECO:0000256" key="7">
    <source>
        <dbReference type="ARBA" id="ARBA00023029"/>
    </source>
</evidence>
<evidence type="ECO:0000256" key="8">
    <source>
        <dbReference type="ARBA" id="ARBA00023125"/>
    </source>
</evidence>
<comment type="catalytic activity">
    <reaction evidence="1 10">
        <text>ATP-dependent breakage, passage and rejoining of double-stranded DNA.</text>
        <dbReference type="EC" id="5.6.2.2"/>
    </reaction>
</comment>
<keyword evidence="8 10" id="KW-0238">DNA-binding</keyword>
<feature type="compositionally biased region" description="Acidic residues" evidence="11">
    <location>
        <begin position="1"/>
        <end position="11"/>
    </location>
</feature>
<dbReference type="GeneID" id="37011300"/>
<dbReference type="SUPFAM" id="SSF56726">
    <property type="entry name" value="DNA topoisomerase IV, alpha subunit"/>
    <property type="match status" value="1"/>
</dbReference>
<accession>A0A316U6Y4</accession>
<dbReference type="Pfam" id="PF04406">
    <property type="entry name" value="TP6A_N"/>
    <property type="match status" value="1"/>
</dbReference>
<dbReference type="GO" id="GO:0003677">
    <property type="term" value="F:DNA binding"/>
    <property type="evidence" value="ECO:0007669"/>
    <property type="project" value="UniProtKB-UniRule"/>
</dbReference>
<evidence type="ECO:0000259" key="13">
    <source>
        <dbReference type="Pfam" id="PF21180"/>
    </source>
</evidence>
<dbReference type="PANTHER" id="PTHR10848:SF0">
    <property type="entry name" value="MEIOTIC RECOMBINATION PROTEIN SPO11"/>
    <property type="match status" value="1"/>
</dbReference>
<feature type="compositionally biased region" description="Low complexity" evidence="11">
    <location>
        <begin position="16"/>
        <end position="27"/>
    </location>
</feature>
<name>A0A316U6Y4_9BASI</name>
<comment type="similarity">
    <text evidence="3 10">Belongs to the TOP6A family.</text>
</comment>
<dbReference type="PROSITE" id="PS52041">
    <property type="entry name" value="TOPO_IIB"/>
    <property type="match status" value="1"/>
</dbReference>
<keyword evidence="5" id="KW-0479">Metal-binding</keyword>
<keyword evidence="9 10" id="KW-0413">Isomerase</keyword>
<dbReference type="Gene3D" id="1.10.10.10">
    <property type="entry name" value="Winged helix-like DNA-binding domain superfamily/Winged helix DNA-binding domain"/>
    <property type="match status" value="1"/>
</dbReference>
<dbReference type="EC" id="5.6.2.2" evidence="4"/>
<proteinExistence type="inferred from homology"/>
<dbReference type="PRINTS" id="PR01550">
    <property type="entry name" value="TOP6AFAMILY"/>
</dbReference>
<protein>
    <recommendedName>
        <fullName evidence="4">DNA topoisomerase (ATP-hydrolyzing)</fullName>
        <ecNumber evidence="4">5.6.2.2</ecNumber>
    </recommendedName>
</protein>
<dbReference type="AlphaFoldDB" id="A0A316U6Y4"/>
<dbReference type="Proteomes" id="UP000245942">
    <property type="component" value="Unassembled WGS sequence"/>
</dbReference>
<dbReference type="InterPro" id="IPR002815">
    <property type="entry name" value="Spo11/TopoVI_A"/>
</dbReference>
<feature type="domain" description="Topoisomerase 6 subunit A/Spo11 TOPRIM" evidence="13">
    <location>
        <begin position="231"/>
        <end position="382"/>
    </location>
</feature>
<dbReference type="GO" id="GO:0005524">
    <property type="term" value="F:ATP binding"/>
    <property type="evidence" value="ECO:0007669"/>
    <property type="project" value="InterPro"/>
</dbReference>
<evidence type="ECO:0000256" key="5">
    <source>
        <dbReference type="ARBA" id="ARBA00022723"/>
    </source>
</evidence>
<dbReference type="OrthoDB" id="5377392at2759"/>
<dbReference type="GO" id="GO:0046872">
    <property type="term" value="F:metal ion binding"/>
    <property type="evidence" value="ECO:0007669"/>
    <property type="project" value="UniProtKB-KW"/>
</dbReference>
<feature type="region of interest" description="Disordered" evidence="11">
    <location>
        <begin position="1"/>
        <end position="77"/>
    </location>
</feature>
<evidence type="ECO:0000256" key="3">
    <source>
        <dbReference type="ARBA" id="ARBA00006559"/>
    </source>
</evidence>
<dbReference type="GO" id="GO:0000706">
    <property type="term" value="P:meiotic DNA double-strand break processing"/>
    <property type="evidence" value="ECO:0007669"/>
    <property type="project" value="TreeGrafter"/>
</dbReference>
<feature type="active site" description="O-(5'-phospho-DNA)-tyrosine intermediate" evidence="10">
    <location>
        <position position="145"/>
    </location>
</feature>
<dbReference type="Pfam" id="PF21180">
    <property type="entry name" value="TOP6A-Spo11_Toprim"/>
    <property type="match status" value="1"/>
</dbReference>
<gene>
    <name evidence="14" type="ORF">BCV69DRAFT_180735</name>
</gene>
<sequence>MLSLSSDEEEIDRTAIISQDSDVQISSTPVSSELALPPSKQQALRESTSPSRTLDRSQPWGSYMHSARPSRSSRKSPAISATISLSLVDANTTSNSPTSLRSSTYTYPCRAASTVKSLSMMFRILEEMHCALHAGRVVTKRDIYYRAPALFGSQAAVDRLVDDIASQLGVRRSALGVTAASKGLIAGAASIRLIDSDATSSEATVTLSHQHKTLIPNVDDISEIDTTSSWLLVVEKEAVFQTLVEAGITSGRTPGLGHGILVTGKGYPDLITREFLARISQDCPLLSILVLVDHDPFGLHIFEQYLKAMPPDSNIRLLGLRSRDLQHLPSSTDRDLLPLTRADRVRAENTLAQESLNQTIRDELQSMLAKGYKAELEILSIARRRRRSEEALEEQHSQSGAANVVRNEERDGLVEFVEEKLRVVLGGSAE</sequence>
<feature type="compositionally biased region" description="Low complexity" evidence="11">
    <location>
        <begin position="66"/>
        <end position="77"/>
    </location>
</feature>
<dbReference type="GO" id="GO:0000228">
    <property type="term" value="C:nuclear chromosome"/>
    <property type="evidence" value="ECO:0007669"/>
    <property type="project" value="TreeGrafter"/>
</dbReference>
<evidence type="ECO:0000256" key="4">
    <source>
        <dbReference type="ARBA" id="ARBA00012895"/>
    </source>
</evidence>
<dbReference type="Gene3D" id="3.40.1360.10">
    <property type="match status" value="1"/>
</dbReference>
<feature type="compositionally biased region" description="Polar residues" evidence="11">
    <location>
        <begin position="39"/>
        <end position="52"/>
    </location>
</feature>
<evidence type="ECO:0000256" key="1">
    <source>
        <dbReference type="ARBA" id="ARBA00000185"/>
    </source>
</evidence>
<evidence type="ECO:0000256" key="11">
    <source>
        <dbReference type="SAM" id="MobiDB-lite"/>
    </source>
</evidence>
<dbReference type="GO" id="GO:0003918">
    <property type="term" value="F:DNA topoisomerase type II (double strand cut, ATP-hydrolyzing) activity"/>
    <property type="evidence" value="ECO:0007669"/>
    <property type="project" value="UniProtKB-UniRule"/>
</dbReference>
<dbReference type="InterPro" id="IPR036078">
    <property type="entry name" value="Spo11/TopoVI_A_sf"/>
</dbReference>
<dbReference type="PANTHER" id="PTHR10848">
    <property type="entry name" value="MEIOTIC RECOMBINATION PROTEIN SPO11"/>
    <property type="match status" value="1"/>
</dbReference>
<evidence type="ECO:0000256" key="6">
    <source>
        <dbReference type="ARBA" id="ARBA00022842"/>
    </source>
</evidence>